<evidence type="ECO:0000313" key="2">
    <source>
        <dbReference type="Proteomes" id="UP000298246"/>
    </source>
</evidence>
<name>A0A4Y8PRM4_9BACL</name>
<dbReference type="AlphaFoldDB" id="A0A4Y8PRM4"/>
<dbReference type="Proteomes" id="UP000298246">
    <property type="component" value="Unassembled WGS sequence"/>
</dbReference>
<gene>
    <name evidence="1" type="ORF">B5M42_23080</name>
</gene>
<dbReference type="RefSeq" id="WP_134757221.1">
    <property type="nucleotide sequence ID" value="NZ_MYFO02000008.1"/>
</dbReference>
<organism evidence="1 2">
    <name type="scientific">Paenibacillus athensensis</name>
    <dbReference type="NCBI Taxonomy" id="1967502"/>
    <lineage>
        <taxon>Bacteria</taxon>
        <taxon>Bacillati</taxon>
        <taxon>Bacillota</taxon>
        <taxon>Bacilli</taxon>
        <taxon>Bacillales</taxon>
        <taxon>Paenibacillaceae</taxon>
        <taxon>Paenibacillus</taxon>
    </lineage>
</organism>
<proteinExistence type="predicted"/>
<protein>
    <submittedName>
        <fullName evidence="1">Uncharacterized protein</fullName>
    </submittedName>
</protein>
<accession>A0A4Y8PRM4</accession>
<comment type="caution">
    <text evidence="1">The sequence shown here is derived from an EMBL/GenBank/DDBJ whole genome shotgun (WGS) entry which is preliminary data.</text>
</comment>
<dbReference type="OrthoDB" id="2086765at2"/>
<dbReference type="Pfam" id="PF20541">
    <property type="entry name" value="DUF6756"/>
    <property type="match status" value="1"/>
</dbReference>
<keyword evidence="2" id="KW-1185">Reference proteome</keyword>
<evidence type="ECO:0000313" key="1">
    <source>
        <dbReference type="EMBL" id="TFE83398.1"/>
    </source>
</evidence>
<dbReference type="EMBL" id="MYFO01000050">
    <property type="protein sequence ID" value="TFE83398.1"/>
    <property type="molecule type" value="Genomic_DNA"/>
</dbReference>
<sequence>MRAIFGTSFAEEEKRTIVNELINKFAENEAIREGNLIWNSLRVQSSSFPIENLKEFERLVKTGLYFYDERKKELYSTNFEEVLKFVENLEPWDNVDAYLFDSSFSWLIVITHEDILLTVGI</sequence>
<reference evidence="1 2" key="1">
    <citation type="submission" date="2017-03" db="EMBL/GenBank/DDBJ databases">
        <title>Isolation of Levoglucosan Utilizing Bacteria.</title>
        <authorList>
            <person name="Arya A.S."/>
        </authorList>
    </citation>
    <scope>NUCLEOTIDE SEQUENCE [LARGE SCALE GENOMIC DNA]</scope>
    <source>
        <strain evidence="1 2">MEC069</strain>
    </source>
</reference>
<dbReference type="InterPro" id="IPR046644">
    <property type="entry name" value="DUF6756"/>
</dbReference>